<gene>
    <name evidence="1" type="ORF">BO85DRAFT_266732</name>
</gene>
<proteinExistence type="predicted"/>
<dbReference type="EMBL" id="KZ825059">
    <property type="protein sequence ID" value="RAH59245.1"/>
    <property type="molecule type" value="Genomic_DNA"/>
</dbReference>
<evidence type="ECO:0000313" key="2">
    <source>
        <dbReference type="Proteomes" id="UP000249526"/>
    </source>
</evidence>
<dbReference type="RefSeq" id="XP_025517167.1">
    <property type="nucleotide sequence ID" value="XM_025655057.1"/>
</dbReference>
<accession>A0A8G1R9J1</accession>
<dbReference type="GeneID" id="37158459"/>
<dbReference type="Proteomes" id="UP000249526">
    <property type="component" value="Unassembled WGS sequence"/>
</dbReference>
<sequence length="77" mass="8629">MDGVPTYYRVLGRSPCTMHTHAPDGMIMIGVFSIAGFLTTSNPRYFVSPLKGTNHMFWSFGIKGCNLHLHQSKGKRK</sequence>
<protein>
    <submittedName>
        <fullName evidence="1">Uncharacterized protein</fullName>
    </submittedName>
</protein>
<organism evidence="1 2">
    <name type="scientific">Aspergillus piperis CBS 112811</name>
    <dbReference type="NCBI Taxonomy" id="1448313"/>
    <lineage>
        <taxon>Eukaryota</taxon>
        <taxon>Fungi</taxon>
        <taxon>Dikarya</taxon>
        <taxon>Ascomycota</taxon>
        <taxon>Pezizomycotina</taxon>
        <taxon>Eurotiomycetes</taxon>
        <taxon>Eurotiomycetidae</taxon>
        <taxon>Eurotiales</taxon>
        <taxon>Aspergillaceae</taxon>
        <taxon>Aspergillus</taxon>
        <taxon>Aspergillus subgen. Circumdati</taxon>
    </lineage>
</organism>
<dbReference type="AlphaFoldDB" id="A0A8G1R9J1"/>
<reference evidence="1 2" key="1">
    <citation type="submission" date="2018-02" db="EMBL/GenBank/DDBJ databases">
        <title>The genomes of Aspergillus section Nigri reveals drivers in fungal speciation.</title>
        <authorList>
            <consortium name="DOE Joint Genome Institute"/>
            <person name="Vesth T.C."/>
            <person name="Nybo J."/>
            <person name="Theobald S."/>
            <person name="Brandl J."/>
            <person name="Frisvad J.C."/>
            <person name="Nielsen K.F."/>
            <person name="Lyhne E.K."/>
            <person name="Kogle M.E."/>
            <person name="Kuo A."/>
            <person name="Riley R."/>
            <person name="Clum A."/>
            <person name="Nolan M."/>
            <person name="Lipzen A."/>
            <person name="Salamov A."/>
            <person name="Henrissat B."/>
            <person name="Wiebenga A."/>
            <person name="De vries R.P."/>
            <person name="Grigoriev I.V."/>
            <person name="Mortensen U.H."/>
            <person name="Andersen M.R."/>
            <person name="Baker S.E."/>
        </authorList>
    </citation>
    <scope>NUCLEOTIDE SEQUENCE [LARGE SCALE GENOMIC DNA]</scope>
    <source>
        <strain evidence="1 2">CBS 112811</strain>
    </source>
</reference>
<keyword evidence="2" id="KW-1185">Reference proteome</keyword>
<evidence type="ECO:0000313" key="1">
    <source>
        <dbReference type="EMBL" id="RAH59245.1"/>
    </source>
</evidence>
<name>A0A8G1R9J1_9EURO</name>